<dbReference type="AlphaFoldDB" id="A0A0C9WAQ9"/>
<reference evidence="6 7" key="1">
    <citation type="submission" date="2014-04" db="EMBL/GenBank/DDBJ databases">
        <title>Evolutionary Origins and Diversification of the Mycorrhizal Mutualists.</title>
        <authorList>
            <consortium name="DOE Joint Genome Institute"/>
            <consortium name="Mycorrhizal Genomics Consortium"/>
            <person name="Kohler A."/>
            <person name="Kuo A."/>
            <person name="Nagy L.G."/>
            <person name="Floudas D."/>
            <person name="Copeland A."/>
            <person name="Barry K.W."/>
            <person name="Cichocki N."/>
            <person name="Veneault-Fourrey C."/>
            <person name="LaButti K."/>
            <person name="Lindquist E.A."/>
            <person name="Lipzen A."/>
            <person name="Lundell T."/>
            <person name="Morin E."/>
            <person name="Murat C."/>
            <person name="Riley R."/>
            <person name="Ohm R."/>
            <person name="Sun H."/>
            <person name="Tunlid A."/>
            <person name="Henrissat B."/>
            <person name="Grigoriev I.V."/>
            <person name="Hibbett D.S."/>
            <person name="Martin F."/>
        </authorList>
    </citation>
    <scope>NUCLEOTIDE SEQUENCE [LARGE SCALE GENOMIC DNA]</scope>
    <source>
        <strain evidence="6 7">MD-312</strain>
    </source>
</reference>
<evidence type="ECO:0000313" key="6">
    <source>
        <dbReference type="EMBL" id="KIJ65088.1"/>
    </source>
</evidence>
<dbReference type="EMBL" id="KN839844">
    <property type="protein sequence ID" value="KIJ65088.1"/>
    <property type="molecule type" value="Genomic_DNA"/>
</dbReference>
<dbReference type="OrthoDB" id="549788at2759"/>
<keyword evidence="2 4" id="KW-0863">Zinc-finger</keyword>
<evidence type="ECO:0000256" key="2">
    <source>
        <dbReference type="ARBA" id="ARBA00022771"/>
    </source>
</evidence>
<evidence type="ECO:0000313" key="7">
    <source>
        <dbReference type="Proteomes" id="UP000053820"/>
    </source>
</evidence>
<evidence type="ECO:0000256" key="3">
    <source>
        <dbReference type="ARBA" id="ARBA00022833"/>
    </source>
</evidence>
<dbReference type="Pfam" id="PF01753">
    <property type="entry name" value="zf-MYND"/>
    <property type="match status" value="1"/>
</dbReference>
<dbReference type="GO" id="GO:0008270">
    <property type="term" value="F:zinc ion binding"/>
    <property type="evidence" value="ECO:0007669"/>
    <property type="project" value="UniProtKB-KW"/>
</dbReference>
<dbReference type="PROSITE" id="PS01360">
    <property type="entry name" value="ZF_MYND_1"/>
    <property type="match status" value="1"/>
</dbReference>
<dbReference type="HOGENOM" id="CLU_024008_0_0_1"/>
<name>A0A0C9WAQ9_9AGAM</name>
<evidence type="ECO:0000259" key="5">
    <source>
        <dbReference type="PROSITE" id="PS50865"/>
    </source>
</evidence>
<dbReference type="SUPFAM" id="SSF144232">
    <property type="entry name" value="HIT/MYND zinc finger-like"/>
    <property type="match status" value="1"/>
</dbReference>
<gene>
    <name evidence="6" type="ORF">HYDPIDRAFT_27816</name>
</gene>
<dbReference type="InterPro" id="IPR002893">
    <property type="entry name" value="Znf_MYND"/>
</dbReference>
<organism evidence="6 7">
    <name type="scientific">Hydnomerulius pinastri MD-312</name>
    <dbReference type="NCBI Taxonomy" id="994086"/>
    <lineage>
        <taxon>Eukaryota</taxon>
        <taxon>Fungi</taxon>
        <taxon>Dikarya</taxon>
        <taxon>Basidiomycota</taxon>
        <taxon>Agaricomycotina</taxon>
        <taxon>Agaricomycetes</taxon>
        <taxon>Agaricomycetidae</taxon>
        <taxon>Boletales</taxon>
        <taxon>Boletales incertae sedis</taxon>
        <taxon>Leucogyrophana</taxon>
    </lineage>
</organism>
<keyword evidence="3" id="KW-0862">Zinc</keyword>
<dbReference type="Proteomes" id="UP000053820">
    <property type="component" value="Unassembled WGS sequence"/>
</dbReference>
<keyword evidence="1" id="KW-0479">Metal-binding</keyword>
<dbReference type="Gene3D" id="6.10.140.2220">
    <property type="match status" value="1"/>
</dbReference>
<sequence>MNPQHSSALRKLPVTVQLRARNASKGSLPDLKKLAWGVESNPTLHEYKSALLPVFFIHLNPSNFNYIVRDNDFQTMLKAFHSLDAIAQTFKSWVVGDPQPLEPSFLNTILANVDLVHRWVVFFHDQYVLNPVVLEGQPIAIFDILSVLQQTFMSTFHLAPQHKHIMVSADVRRVFASLFHMAGSTKIEELAKSGSDSSTEATSIRVGLCTSLQLLTKTIGWDAALAAVTKASGGKAALAGCVIGYIRYFSAEAQDYGTDNEEWKTGSEKGTLLGFGFSYVVQFLHHISVRDGELREYFFSTGSVGAVTEALSGLVPPVLPEAKTQLLKTRLIMQHQSVEPGFQYIIGALTSAHNGERLASQAVSRGIIETILRCAVFAFERALPGPRKQHGDYVLLAHISCYFIYKNVLRQADKALKKINNSKLEVYVEWDPELRDLYVSVTERIHLLAEALDQTARVPAPINNQQCSRKDCSTPPQLAERLIRRCSGCSIATYCSKECQRLDWGGIHGFGCGMLRLSSGLQVPGTNIIRRNLVLISSIERLEQERSRDAVLREYAIAQQKYPADADKLALEMNMSTYPTELAFRPVTEYPQLNLEEKPWPSILENFRGTPGSTRRPPWAVIKVRQGHRVHILFSPAKTLRILYGWEVWQDDIGLR</sequence>
<keyword evidence="7" id="KW-1185">Reference proteome</keyword>
<evidence type="ECO:0000256" key="1">
    <source>
        <dbReference type="ARBA" id="ARBA00022723"/>
    </source>
</evidence>
<feature type="domain" description="MYND-type" evidence="5">
    <location>
        <begin position="464"/>
        <end position="512"/>
    </location>
</feature>
<accession>A0A0C9WAQ9</accession>
<protein>
    <recommendedName>
        <fullName evidence="5">MYND-type domain-containing protein</fullName>
    </recommendedName>
</protein>
<proteinExistence type="predicted"/>
<dbReference type="PROSITE" id="PS50865">
    <property type="entry name" value="ZF_MYND_2"/>
    <property type="match status" value="1"/>
</dbReference>
<evidence type="ECO:0000256" key="4">
    <source>
        <dbReference type="PROSITE-ProRule" id="PRU00134"/>
    </source>
</evidence>